<dbReference type="InterPro" id="IPR011032">
    <property type="entry name" value="GroES-like_sf"/>
</dbReference>
<keyword evidence="5 9" id="KW-0521">NADP</keyword>
<comment type="caution">
    <text evidence="9">Lacks conserved residue(s) required for the propagation of feature annotation.</text>
</comment>
<dbReference type="EC" id="1.1.1.47" evidence="9"/>
<dbReference type="Pfam" id="PF16912">
    <property type="entry name" value="Glu_dehyd_C"/>
    <property type="match status" value="1"/>
</dbReference>
<evidence type="ECO:0000256" key="7">
    <source>
        <dbReference type="ARBA" id="ARBA00023027"/>
    </source>
</evidence>
<comment type="cofactor">
    <cofactor evidence="1">
        <name>Zn(2+)</name>
        <dbReference type="ChEBI" id="CHEBI:29105"/>
    </cofactor>
</comment>
<dbReference type="InterPro" id="IPR013154">
    <property type="entry name" value="ADH-like_N"/>
</dbReference>
<dbReference type="SUPFAM" id="SSF50129">
    <property type="entry name" value="GroES-like"/>
    <property type="match status" value="1"/>
</dbReference>
<evidence type="ECO:0000256" key="8">
    <source>
        <dbReference type="ARBA" id="ARBA00023277"/>
    </source>
</evidence>
<dbReference type="Pfam" id="PF08240">
    <property type="entry name" value="ADH_N"/>
    <property type="match status" value="1"/>
</dbReference>
<accession>A0A157T606</accession>
<evidence type="ECO:0000259" key="10">
    <source>
        <dbReference type="Pfam" id="PF08240"/>
    </source>
</evidence>
<keyword evidence="6 9" id="KW-0560">Oxidoreductase</keyword>
<feature type="binding site" evidence="9">
    <location>
        <position position="327"/>
    </location>
    <ligand>
        <name>substrate</name>
    </ligand>
</feature>
<evidence type="ECO:0000313" key="12">
    <source>
        <dbReference type="EMBL" id="SAI86690.1"/>
    </source>
</evidence>
<dbReference type="GO" id="GO:0019595">
    <property type="term" value="P:non-phosphorylated glucose catabolic process"/>
    <property type="evidence" value="ECO:0007669"/>
    <property type="project" value="UniProtKB-UniRule"/>
</dbReference>
<sequence length="386" mass="43029">MNTLSIKVIYLRKEGNYDMKAIVVKPPNPGVEIKDVKDDENKLSNIGLVKVKILENGICGTDREIVSGKRTSVKPPIGKDELILGHEAIGIVEVGGYGFKEGELVMPINKRGCGKCLNCLIGRPDFCETGEGLVAGTKGLDGFMREYLYDDPKYLVKIPPAIKDIAILAQPLADIEKSVESILTSQKRIPIWTCDDGTLNCRKALVVGTGPTGILFSLVLRTYGFQVWIANRRELLDNEKEILDEPRILFYNSAKGYESLVKDVDKFDLIIDTTGASASIIQELVPLLQINGVLGLFGFPRYDNFSLDYKIVQDFVINNRIIIGLDNGQKPHFQQALIHLASWKSLWPKTASKMITKIISINDEREVISSLREKLPGEIKVKIVWE</sequence>
<dbReference type="EMBL" id="LT549890">
    <property type="protein sequence ID" value="SAI86690.1"/>
    <property type="molecule type" value="Genomic_DNA"/>
</dbReference>
<name>A0A157T606_SACSO</name>
<evidence type="ECO:0000259" key="11">
    <source>
        <dbReference type="Pfam" id="PF16912"/>
    </source>
</evidence>
<comment type="similarity">
    <text evidence="9">Belongs to the zinc-containing alcohol dehydrogenase family. Glucose 1-dehydrogenase subfamily.</text>
</comment>
<dbReference type="PANTHER" id="PTHR43401">
    <property type="entry name" value="L-THREONINE 3-DEHYDROGENASE"/>
    <property type="match status" value="1"/>
</dbReference>
<feature type="binding site" evidence="9">
    <location>
        <position position="61"/>
    </location>
    <ligand>
        <name>substrate</name>
    </ligand>
</feature>
<dbReference type="InterPro" id="IPR036291">
    <property type="entry name" value="NAD(P)-bd_dom_sf"/>
</dbReference>
<keyword evidence="3 9" id="KW-0547">Nucleotide-binding</keyword>
<feature type="binding site" evidence="9">
    <location>
        <begin position="325"/>
        <end position="327"/>
    </location>
    <ligand>
        <name>NADP(+)</name>
        <dbReference type="ChEBI" id="CHEBI:58349"/>
    </ligand>
</feature>
<dbReference type="HAMAP" id="MF_02127">
    <property type="entry name" value="Glucose_DH"/>
    <property type="match status" value="1"/>
</dbReference>
<dbReference type="Gene3D" id="3.40.50.720">
    <property type="entry name" value="NAD(P)-binding Rossmann-like Domain"/>
    <property type="match status" value="1"/>
</dbReference>
<evidence type="ECO:0000256" key="9">
    <source>
        <dbReference type="HAMAP-Rule" id="MF_02127"/>
    </source>
</evidence>
<gene>
    <name evidence="9" type="primary">gdh</name>
    <name evidence="12" type="ORF">SSOP1_3136</name>
</gene>
<dbReference type="AlphaFoldDB" id="A0A157T606"/>
<dbReference type="GO" id="GO:0047935">
    <property type="term" value="F:glucose 1-dehydrogenase (NADP+) activity"/>
    <property type="evidence" value="ECO:0007669"/>
    <property type="project" value="RHEA"/>
</dbReference>
<feature type="binding site" evidence="9">
    <location>
        <position position="109"/>
    </location>
    <ligand>
        <name>substrate</name>
    </ligand>
</feature>
<feature type="binding site" evidence="9">
    <location>
        <position position="170"/>
    </location>
    <ligand>
        <name>substrate</name>
    </ligand>
</feature>
<keyword evidence="7 9" id="KW-0520">NAD</keyword>
<dbReference type="GO" id="GO:0051262">
    <property type="term" value="P:protein tetramerization"/>
    <property type="evidence" value="ECO:0007669"/>
    <property type="project" value="UniProtKB-ARBA"/>
</dbReference>
<evidence type="ECO:0000313" key="13">
    <source>
        <dbReference type="Proteomes" id="UP000076770"/>
    </source>
</evidence>
<dbReference type="InterPro" id="IPR026583">
    <property type="entry name" value="Glc_1-DH_arc"/>
</dbReference>
<dbReference type="GO" id="GO:0047934">
    <property type="term" value="F:glucose 1-dehydrogenase (NAD+) activity"/>
    <property type="evidence" value="ECO:0007669"/>
    <property type="project" value="RHEA"/>
</dbReference>
<evidence type="ECO:0000256" key="3">
    <source>
        <dbReference type="ARBA" id="ARBA00022741"/>
    </source>
</evidence>
<dbReference type="InterPro" id="IPR050129">
    <property type="entry name" value="Zn_alcohol_dh"/>
</dbReference>
<dbReference type="InterPro" id="IPR031640">
    <property type="entry name" value="Glu_dehyd_C"/>
</dbReference>
<feature type="binding site" evidence="9">
    <location>
        <begin position="231"/>
        <end position="233"/>
    </location>
    <ligand>
        <name>NADP(+)</name>
        <dbReference type="ChEBI" id="CHEBI:58349"/>
    </ligand>
</feature>
<dbReference type="GO" id="GO:0008270">
    <property type="term" value="F:zinc ion binding"/>
    <property type="evidence" value="ECO:0007669"/>
    <property type="project" value="UniProtKB-UniRule"/>
</dbReference>
<keyword evidence="8 9" id="KW-0119">Carbohydrate metabolism</keyword>
<dbReference type="Gene3D" id="3.90.180.10">
    <property type="entry name" value="Medium-chain alcohol dehydrogenases, catalytic domain"/>
    <property type="match status" value="1"/>
</dbReference>
<evidence type="ECO:0000256" key="2">
    <source>
        <dbReference type="ARBA" id="ARBA00022723"/>
    </source>
</evidence>
<evidence type="ECO:0000256" key="4">
    <source>
        <dbReference type="ARBA" id="ARBA00022833"/>
    </source>
</evidence>
<keyword evidence="2 9" id="KW-0479">Metal-binding</keyword>
<proteinExistence type="inferred from homology"/>
<dbReference type="Proteomes" id="UP000076770">
    <property type="component" value="Chromosome i"/>
</dbReference>
<comment type="catalytic activity">
    <reaction evidence="9">
        <text>D-glucose + NAD(+) = D-glucono-1,5-lactone + NADH + H(+)</text>
        <dbReference type="Rhea" id="RHEA:14293"/>
        <dbReference type="ChEBI" id="CHEBI:4167"/>
        <dbReference type="ChEBI" id="CHEBI:15378"/>
        <dbReference type="ChEBI" id="CHEBI:16217"/>
        <dbReference type="ChEBI" id="CHEBI:57540"/>
        <dbReference type="ChEBI" id="CHEBI:57945"/>
        <dbReference type="EC" id="1.1.1.47"/>
    </reaction>
</comment>
<feature type="binding site" evidence="9">
    <location>
        <position position="374"/>
    </location>
    <ligand>
        <name>NADP(+)</name>
        <dbReference type="ChEBI" id="CHEBI:58349"/>
    </ligand>
</feature>
<feature type="domain" description="Glucose dehydrogenase C-terminal" evidence="11">
    <location>
        <begin position="164"/>
        <end position="365"/>
    </location>
</feature>
<evidence type="ECO:0000256" key="5">
    <source>
        <dbReference type="ARBA" id="ARBA00022857"/>
    </source>
</evidence>
<protein>
    <recommendedName>
        <fullName evidence="9">Glucose 1-dehydrogenase</fullName>
        <shortName evidence="9">GDH</shortName>
        <shortName evidence="9">GlcDH</shortName>
        <ecNumber evidence="9">1.1.1.47</ecNumber>
    </recommendedName>
</protein>
<keyword evidence="4 9" id="KW-0862">Zinc</keyword>
<dbReference type="SUPFAM" id="SSF51735">
    <property type="entry name" value="NAD(P)-binding Rossmann-fold domains"/>
    <property type="match status" value="1"/>
</dbReference>
<dbReference type="CDD" id="cd08230">
    <property type="entry name" value="glucose_DH"/>
    <property type="match status" value="1"/>
</dbReference>
<comment type="function">
    <text evidence="9">Catalyzes the NAD(P)(+)-dependent oxidation of D-glucose to D-gluconate via gluconolactone. Can utilize both NAD(+) and NADP(+) as electron acceptor. Is involved in the degradation of glucose through a non-phosphorylative variant of the Entner-Doudoroff pathway.</text>
</comment>
<dbReference type="GO" id="GO:0070403">
    <property type="term" value="F:NAD+ binding"/>
    <property type="evidence" value="ECO:0007669"/>
    <property type="project" value="UniProtKB-UniRule"/>
</dbReference>
<reference evidence="13" key="1">
    <citation type="submission" date="2016-04" db="EMBL/GenBank/DDBJ databases">
        <authorList>
            <person name="Shah S.A."/>
            <person name="Garrett R.A."/>
        </authorList>
    </citation>
    <scope>NUCLEOTIDE SEQUENCE [LARGE SCALE GENOMIC DNA]</scope>
    <source>
        <strain evidence="13">ATCC 35091 / DSM 1616 / JCM 8930 / NBRC 15331 / P1</strain>
    </source>
</reference>
<feature type="domain" description="Alcohol dehydrogenase-like N-terminal" evidence="10">
    <location>
        <begin position="47"/>
        <end position="159"/>
    </location>
</feature>
<evidence type="ECO:0000256" key="1">
    <source>
        <dbReference type="ARBA" id="ARBA00001947"/>
    </source>
</evidence>
<dbReference type="GO" id="GO:0005536">
    <property type="term" value="F:D-glucose binding"/>
    <property type="evidence" value="ECO:0007669"/>
    <property type="project" value="UniProtKB-UniRule"/>
</dbReference>
<feature type="binding site" evidence="9">
    <location>
        <begin position="297"/>
        <end position="299"/>
    </location>
    <ligand>
        <name>NADP(+)</name>
        <dbReference type="ChEBI" id="CHEBI:58349"/>
    </ligand>
</feature>
<dbReference type="PATRIC" id="fig|2287.9.peg.3296"/>
<dbReference type="GO" id="GO:0070401">
    <property type="term" value="F:NADP+ binding"/>
    <property type="evidence" value="ECO:0007669"/>
    <property type="project" value="UniProtKB-UniRule"/>
</dbReference>
<organism evidence="12 13">
    <name type="scientific">Saccharolobus solfataricus</name>
    <name type="common">Sulfolobus solfataricus</name>
    <dbReference type="NCBI Taxonomy" id="2287"/>
    <lineage>
        <taxon>Archaea</taxon>
        <taxon>Thermoproteota</taxon>
        <taxon>Thermoprotei</taxon>
        <taxon>Sulfolobales</taxon>
        <taxon>Sulfolobaceae</taxon>
        <taxon>Saccharolobus</taxon>
    </lineage>
</organism>
<feature type="binding site" evidence="9">
    <location>
        <position position="174"/>
    </location>
    <ligand>
        <name>substrate</name>
    </ligand>
</feature>
<evidence type="ECO:0000256" key="6">
    <source>
        <dbReference type="ARBA" id="ARBA00023002"/>
    </source>
</evidence>
<comment type="catalytic activity">
    <reaction evidence="9">
        <text>D-glucose + NADP(+) = D-glucono-1,5-lactone + NADPH + H(+)</text>
        <dbReference type="Rhea" id="RHEA:14405"/>
        <dbReference type="ChEBI" id="CHEBI:4167"/>
        <dbReference type="ChEBI" id="CHEBI:15378"/>
        <dbReference type="ChEBI" id="CHEBI:16217"/>
        <dbReference type="ChEBI" id="CHEBI:57783"/>
        <dbReference type="ChEBI" id="CHEBI:58349"/>
        <dbReference type="EC" id="1.1.1.47"/>
    </reaction>
</comment>
<dbReference type="PANTHER" id="PTHR43401:SF2">
    <property type="entry name" value="L-THREONINE 3-DEHYDROGENASE"/>
    <property type="match status" value="1"/>
</dbReference>